<dbReference type="InterPro" id="IPR032675">
    <property type="entry name" value="LRR_dom_sf"/>
</dbReference>
<dbReference type="OrthoDB" id="3270220at2759"/>
<keyword evidence="2" id="KW-1185">Reference proteome</keyword>
<dbReference type="EMBL" id="KN832573">
    <property type="protein sequence ID" value="KII83886.1"/>
    <property type="molecule type" value="Genomic_DNA"/>
</dbReference>
<dbReference type="Proteomes" id="UP000053263">
    <property type="component" value="Unassembled WGS sequence"/>
</dbReference>
<dbReference type="SUPFAM" id="SSF52047">
    <property type="entry name" value="RNI-like"/>
    <property type="match status" value="1"/>
</dbReference>
<evidence type="ECO:0000313" key="2">
    <source>
        <dbReference type="Proteomes" id="UP000053263"/>
    </source>
</evidence>
<reference evidence="1 2" key="1">
    <citation type="submission" date="2014-06" db="EMBL/GenBank/DDBJ databases">
        <title>Evolutionary Origins and Diversification of the Mycorrhizal Mutualists.</title>
        <authorList>
            <consortium name="DOE Joint Genome Institute"/>
            <consortium name="Mycorrhizal Genomics Consortium"/>
            <person name="Kohler A."/>
            <person name="Kuo A."/>
            <person name="Nagy L.G."/>
            <person name="Floudas D."/>
            <person name="Copeland A."/>
            <person name="Barry K.W."/>
            <person name="Cichocki N."/>
            <person name="Veneault-Fourrey C."/>
            <person name="LaButti K."/>
            <person name="Lindquist E.A."/>
            <person name="Lipzen A."/>
            <person name="Lundell T."/>
            <person name="Morin E."/>
            <person name="Murat C."/>
            <person name="Riley R."/>
            <person name="Ohm R."/>
            <person name="Sun H."/>
            <person name="Tunlid A."/>
            <person name="Henrissat B."/>
            <person name="Grigoriev I.V."/>
            <person name="Hibbett D.S."/>
            <person name="Martin F."/>
        </authorList>
    </citation>
    <scope>NUCLEOTIDE SEQUENCE [LARGE SCALE GENOMIC DNA]</scope>
    <source>
        <strain evidence="1 2">FD-325 SS-3</strain>
    </source>
</reference>
<proteinExistence type="predicted"/>
<dbReference type="HOGENOM" id="CLU_600078_0_0_1"/>
<name>A0A0C9SKK3_PLICR</name>
<organism evidence="1 2">
    <name type="scientific">Plicaturopsis crispa FD-325 SS-3</name>
    <dbReference type="NCBI Taxonomy" id="944288"/>
    <lineage>
        <taxon>Eukaryota</taxon>
        <taxon>Fungi</taxon>
        <taxon>Dikarya</taxon>
        <taxon>Basidiomycota</taxon>
        <taxon>Agaricomycotina</taxon>
        <taxon>Agaricomycetes</taxon>
        <taxon>Agaricomycetidae</taxon>
        <taxon>Amylocorticiales</taxon>
        <taxon>Amylocorticiaceae</taxon>
        <taxon>Plicatura</taxon>
        <taxon>Plicaturopsis crispa</taxon>
    </lineage>
</organism>
<accession>A0A0C9SKK3</accession>
<dbReference type="Gene3D" id="3.80.10.10">
    <property type="entry name" value="Ribonuclease Inhibitor"/>
    <property type="match status" value="1"/>
</dbReference>
<evidence type="ECO:0008006" key="3">
    <source>
        <dbReference type="Google" id="ProtNLM"/>
    </source>
</evidence>
<sequence length="395" mass="43734">MLHAASSAPNLIEVIVEDARLGGPQLSAFSTFTRLRRLALSAGRRPPNVPPWTFRGESTNVKAYLGILAPQLTDLEISGDLCDLSTLAQNSWPHLRSLIMTGHAPARRYTELSTVAARMPGLRAMHMNFSVYCEGPWAQPPAFIYSAPPTATEQSPSFATTLPCIESLALSNVYLSYDTILEQLPDRLVSLRILACHDFPPAGTPDNVETPRWPRRFPLSEPNAFRIVHRTSCMVALTELFLALDFLPTPGLVRAIAESCPQLRVLELDYKLYDEPHKAPGPFHSFSSMSDALSLLGSLIELHISVVCLDATYPVFAEDGDHSTIGQFFPFVESLAHRMPALVTVWLSYNVNSSYIIKPVGWYKFIVEVDSQGKPVVRHEWTSGVGWPHRGAKAK</sequence>
<protein>
    <recommendedName>
        <fullName evidence="3">F-box domain-containing protein</fullName>
    </recommendedName>
</protein>
<gene>
    <name evidence="1" type="ORF">PLICRDRAFT_179922</name>
</gene>
<dbReference type="AlphaFoldDB" id="A0A0C9SKK3"/>
<evidence type="ECO:0000313" key="1">
    <source>
        <dbReference type="EMBL" id="KII83886.1"/>
    </source>
</evidence>